<feature type="transmembrane region" description="Helical" evidence="8">
    <location>
        <begin position="75"/>
        <end position="99"/>
    </location>
</feature>
<evidence type="ECO:0000256" key="1">
    <source>
        <dbReference type="ARBA" id="ARBA00004651"/>
    </source>
</evidence>
<evidence type="ECO:0000256" key="5">
    <source>
        <dbReference type="ARBA" id="ARBA00022989"/>
    </source>
</evidence>
<keyword evidence="6" id="KW-0406">Ion transport</keyword>
<feature type="transmembrane region" description="Helical" evidence="8">
    <location>
        <begin position="359"/>
        <end position="379"/>
    </location>
</feature>
<feature type="transmembrane region" description="Helical" evidence="8">
    <location>
        <begin position="237"/>
        <end position="258"/>
    </location>
</feature>
<evidence type="ECO:0000256" key="6">
    <source>
        <dbReference type="ARBA" id="ARBA00023065"/>
    </source>
</evidence>
<dbReference type="RefSeq" id="WP_125697678.1">
    <property type="nucleotide sequence ID" value="NZ_JBHTOG010000019.1"/>
</dbReference>
<dbReference type="PANTHER" id="PTHR32024:SF1">
    <property type="entry name" value="KTR SYSTEM POTASSIUM UPTAKE PROTEIN B"/>
    <property type="match status" value="1"/>
</dbReference>
<dbReference type="PANTHER" id="PTHR32024">
    <property type="entry name" value="TRK SYSTEM POTASSIUM UPTAKE PROTEIN TRKG-RELATED"/>
    <property type="match status" value="1"/>
</dbReference>
<keyword evidence="10" id="KW-1185">Reference proteome</keyword>
<organism evidence="9 10">
    <name type="scientific">Lacticaseibacillus yichunensis</name>
    <dbReference type="NCBI Taxonomy" id="2486015"/>
    <lineage>
        <taxon>Bacteria</taxon>
        <taxon>Bacillati</taxon>
        <taxon>Bacillota</taxon>
        <taxon>Bacilli</taxon>
        <taxon>Lactobacillales</taxon>
        <taxon>Lactobacillaceae</taxon>
        <taxon>Lacticaseibacillus</taxon>
    </lineage>
</organism>
<comment type="caution">
    <text evidence="9">The sequence shown here is derived from an EMBL/GenBank/DDBJ whole genome shotgun (WGS) entry which is preliminary data.</text>
</comment>
<evidence type="ECO:0000256" key="3">
    <source>
        <dbReference type="ARBA" id="ARBA00022475"/>
    </source>
</evidence>
<keyword evidence="5 8" id="KW-1133">Transmembrane helix</keyword>
<name>A0ABW4CNM6_9LACO</name>
<dbReference type="EMBL" id="JBHTOG010000019">
    <property type="protein sequence ID" value="MFD1431893.1"/>
    <property type="molecule type" value="Genomic_DNA"/>
</dbReference>
<keyword evidence="2" id="KW-0813">Transport</keyword>
<comment type="subcellular location">
    <subcellularLocation>
        <location evidence="1">Cell membrane</location>
        <topology evidence="1">Multi-pass membrane protein</topology>
    </subcellularLocation>
</comment>
<protein>
    <submittedName>
        <fullName evidence="9">TrkH family potassium uptake protein</fullName>
    </submittedName>
</protein>
<feature type="transmembrane region" description="Helical" evidence="8">
    <location>
        <begin position="316"/>
        <end position="338"/>
    </location>
</feature>
<feature type="transmembrane region" description="Helical" evidence="8">
    <location>
        <begin position="41"/>
        <end position="63"/>
    </location>
</feature>
<dbReference type="Pfam" id="PF02386">
    <property type="entry name" value="TrkH"/>
    <property type="match status" value="1"/>
</dbReference>
<keyword evidence="7 8" id="KW-0472">Membrane</keyword>
<dbReference type="Proteomes" id="UP001597192">
    <property type="component" value="Unassembled WGS sequence"/>
</dbReference>
<sequence>MSRSQRFHLSAAQAILLSFALMILVGALLLTLPVASQNGRSIGFLDALFTAVSAGCVTGLVVVNTMQHWTLFGQLVILLLIQFGGIGFITVVTGAVTLFRRRIGLRQRLVVQAMFAQNDLAGMGKLTLSVMKYTAAIEGIGALFMTAGFLQADRGYDVGEALWYGIFHAVSAFCNAGFDIVGLNSLEVFRTDPLLNWTIMCLIVLGGLGFTVLHELSHFLTTRKPRKRALRRLSLQAKLVLLSSGILLIGGAVLFAVLEWNRPSLAGLSAPQKWLASAFESVTLRTAGFATTAQDQLGDLSKLAASAFMFIGGSPAGTAGGIKTISVALLIGSAWAAMRGQNGLVLFGRRIPQATLNKALAITCTMMAIVVCATLALHFTEAGNAFHPKALDLLFETTSAAGTVGLTTGMTPYLSAAGKGIIALCMFIGRLSPLTLAVALATRQTSLSAQLDYPEEDLILG</sequence>
<dbReference type="InterPro" id="IPR003445">
    <property type="entry name" value="Cat_transpt"/>
</dbReference>
<evidence type="ECO:0000256" key="4">
    <source>
        <dbReference type="ARBA" id="ARBA00022692"/>
    </source>
</evidence>
<feature type="transmembrane region" description="Helical" evidence="8">
    <location>
        <begin position="420"/>
        <end position="441"/>
    </location>
</feature>
<evidence type="ECO:0000256" key="7">
    <source>
        <dbReference type="ARBA" id="ARBA00023136"/>
    </source>
</evidence>
<evidence type="ECO:0000313" key="10">
    <source>
        <dbReference type="Proteomes" id="UP001597192"/>
    </source>
</evidence>
<evidence type="ECO:0000256" key="2">
    <source>
        <dbReference type="ARBA" id="ARBA00022448"/>
    </source>
</evidence>
<reference evidence="10" key="1">
    <citation type="journal article" date="2019" name="Int. J. Syst. Evol. Microbiol.">
        <title>The Global Catalogue of Microorganisms (GCM) 10K type strain sequencing project: providing services to taxonomists for standard genome sequencing and annotation.</title>
        <authorList>
            <consortium name="The Broad Institute Genomics Platform"/>
            <consortium name="The Broad Institute Genome Sequencing Center for Infectious Disease"/>
            <person name="Wu L."/>
            <person name="Ma J."/>
        </authorList>
    </citation>
    <scope>NUCLEOTIDE SEQUENCE [LARGE SCALE GENOMIC DNA]</scope>
    <source>
        <strain evidence="10">CCM 8947</strain>
    </source>
</reference>
<gene>
    <name evidence="9" type="ORF">ACFQ47_04265</name>
</gene>
<evidence type="ECO:0000256" key="8">
    <source>
        <dbReference type="SAM" id="Phobius"/>
    </source>
</evidence>
<feature type="transmembrane region" description="Helical" evidence="8">
    <location>
        <begin position="162"/>
        <end position="182"/>
    </location>
</feature>
<evidence type="ECO:0000313" key="9">
    <source>
        <dbReference type="EMBL" id="MFD1431893.1"/>
    </source>
</evidence>
<proteinExistence type="predicted"/>
<keyword evidence="3" id="KW-1003">Cell membrane</keyword>
<feature type="transmembrane region" description="Helical" evidence="8">
    <location>
        <begin position="12"/>
        <end position="35"/>
    </location>
</feature>
<feature type="transmembrane region" description="Helical" evidence="8">
    <location>
        <begin position="194"/>
        <end position="216"/>
    </location>
</feature>
<keyword evidence="4 8" id="KW-0812">Transmembrane</keyword>
<accession>A0ABW4CNM6</accession>